<reference evidence="2 3" key="1">
    <citation type="journal article" date="2016" name="Mol. Biol. Evol.">
        <title>Comparative Genomics of Early-Diverging Mushroom-Forming Fungi Provides Insights into the Origins of Lignocellulose Decay Capabilities.</title>
        <authorList>
            <person name="Nagy L.G."/>
            <person name="Riley R."/>
            <person name="Tritt A."/>
            <person name="Adam C."/>
            <person name="Daum C."/>
            <person name="Floudas D."/>
            <person name="Sun H."/>
            <person name="Yadav J.S."/>
            <person name="Pangilinan J."/>
            <person name="Larsson K.H."/>
            <person name="Matsuura K."/>
            <person name="Barry K."/>
            <person name="Labutti K."/>
            <person name="Kuo R."/>
            <person name="Ohm R.A."/>
            <person name="Bhattacharya S.S."/>
            <person name="Shirouzu T."/>
            <person name="Yoshinaga Y."/>
            <person name="Martin F.M."/>
            <person name="Grigoriev I.V."/>
            <person name="Hibbett D.S."/>
        </authorList>
    </citation>
    <scope>NUCLEOTIDE SEQUENCE [LARGE SCALE GENOMIC DNA]</scope>
    <source>
        <strain evidence="2 3">L-15889</strain>
    </source>
</reference>
<evidence type="ECO:0000313" key="3">
    <source>
        <dbReference type="Proteomes" id="UP000076727"/>
    </source>
</evidence>
<feature type="compositionally biased region" description="Polar residues" evidence="1">
    <location>
        <begin position="279"/>
        <end position="291"/>
    </location>
</feature>
<proteinExistence type="predicted"/>
<gene>
    <name evidence="2" type="ORF">DAEQUDRAFT_741704</name>
</gene>
<dbReference type="AlphaFoldDB" id="A0A165KZJ3"/>
<feature type="region of interest" description="Disordered" evidence="1">
    <location>
        <begin position="638"/>
        <end position="708"/>
    </location>
</feature>
<protein>
    <submittedName>
        <fullName evidence="2">Uncharacterized protein</fullName>
    </submittedName>
</protein>
<accession>A0A165KZJ3</accession>
<dbReference type="Proteomes" id="UP000076727">
    <property type="component" value="Unassembled WGS sequence"/>
</dbReference>
<evidence type="ECO:0000256" key="1">
    <source>
        <dbReference type="SAM" id="MobiDB-lite"/>
    </source>
</evidence>
<feature type="region of interest" description="Disordered" evidence="1">
    <location>
        <begin position="245"/>
        <end position="382"/>
    </location>
</feature>
<feature type="compositionally biased region" description="Polar residues" evidence="1">
    <location>
        <begin position="658"/>
        <end position="670"/>
    </location>
</feature>
<dbReference type="EMBL" id="KV429156">
    <property type="protein sequence ID" value="KZT63798.1"/>
    <property type="molecule type" value="Genomic_DNA"/>
</dbReference>
<organism evidence="2 3">
    <name type="scientific">Daedalea quercina L-15889</name>
    <dbReference type="NCBI Taxonomy" id="1314783"/>
    <lineage>
        <taxon>Eukaryota</taxon>
        <taxon>Fungi</taxon>
        <taxon>Dikarya</taxon>
        <taxon>Basidiomycota</taxon>
        <taxon>Agaricomycotina</taxon>
        <taxon>Agaricomycetes</taxon>
        <taxon>Polyporales</taxon>
        <taxon>Fomitopsis</taxon>
    </lineage>
</organism>
<evidence type="ECO:0000313" key="2">
    <source>
        <dbReference type="EMBL" id="KZT63798.1"/>
    </source>
</evidence>
<feature type="compositionally biased region" description="Polar residues" evidence="1">
    <location>
        <begin position="249"/>
        <end position="266"/>
    </location>
</feature>
<feature type="region of interest" description="Disordered" evidence="1">
    <location>
        <begin position="90"/>
        <end position="144"/>
    </location>
</feature>
<feature type="compositionally biased region" description="Polar residues" evidence="1">
    <location>
        <begin position="90"/>
        <end position="106"/>
    </location>
</feature>
<keyword evidence="3" id="KW-1185">Reference proteome</keyword>
<name>A0A165KZJ3_9APHY</name>
<feature type="compositionally biased region" description="Basic and acidic residues" evidence="1">
    <location>
        <begin position="638"/>
        <end position="656"/>
    </location>
</feature>
<sequence>MALFLSGLVGLLWTLSIAIALPTLVLVALVLAFQLATLVIPAIVEYSAFQSPQAQWLRWILFHTVHGIACTIHWAAYACLKASGTQLTTSNELSKANSKPSTQVSGQGMKRGPTSADKEVKTRPVESNQAARPDVGASKTQQTTPSRLEALDRFVHRLGELCKHCSNWVMNEKHYLDDAANSMEIDSKLFAATFATAVTKDDQPTLGYIQRCLHDMPLDLACSNAAALWVACDNARLDNAIREAHESDNNSQKPADSPAEPSQATDLVSKPVERCSQPADCTSKPTAASSRATDRPPTPADSSSKPSVHGPETSAATYQAAGSTPKPVDGMPAPMDGAKKPVGLPSQPSGDGSVPKDTDCSPPPAADGKKPAVNSSMPPYSEPNVGWHYDSLDRDVTNMMAEVLIDVITRLVHIEPKDLPKSMRPVERGGVVAGKIIDMCGKLNNLLLLLPSMGDGFAYHHLLKLVHISRNAELVTQEARKSILDLLWNHADHHFDLQDIAEIKETINASHGMEVDYNMKLELIMLALHIHILRKDNANDVLTDLDKFLKISSRSQFERARATERSHVDILFSDLAIYINSSDHQSDVGLLNRVVCRLTWLIPEDNGFRFCDPSTSRMRDTSLTEVLKELKVNGEEKSYEPLKCAEDDSGGDEKPTGENVNESRPGQSNLEPAELPQRHIKHSIEQLPYTMLTGRRRRRGSDDMALPV</sequence>